<feature type="compositionally biased region" description="Basic and acidic residues" evidence="1">
    <location>
        <begin position="163"/>
        <end position="173"/>
    </location>
</feature>
<reference evidence="2 3" key="1">
    <citation type="journal article" date="2014" name="PLoS Genet.">
        <title>Phylogenetically driven sequencing of extremely halophilic archaea reveals strategies for static and dynamic osmo-response.</title>
        <authorList>
            <person name="Becker E.A."/>
            <person name="Seitzer P.M."/>
            <person name="Tritt A."/>
            <person name="Larsen D."/>
            <person name="Krusor M."/>
            <person name="Yao A.I."/>
            <person name="Wu D."/>
            <person name="Madern D."/>
            <person name="Eisen J.A."/>
            <person name="Darling A.E."/>
            <person name="Facciotti M.T."/>
        </authorList>
    </citation>
    <scope>NUCLEOTIDE SEQUENCE [LARGE SCALE GENOMIC DNA]</scope>
    <source>
        <strain evidence="2 3">JCM 13560</strain>
    </source>
</reference>
<keyword evidence="3" id="KW-1185">Reference proteome</keyword>
<name>M0P9T6_9EURY</name>
<evidence type="ECO:0000313" key="3">
    <source>
        <dbReference type="Proteomes" id="UP000011575"/>
    </source>
</evidence>
<organism evidence="2 3">
    <name type="scientific">Halorubrum aidingense JCM 13560</name>
    <dbReference type="NCBI Taxonomy" id="1230454"/>
    <lineage>
        <taxon>Archaea</taxon>
        <taxon>Methanobacteriati</taxon>
        <taxon>Methanobacteriota</taxon>
        <taxon>Stenosarchaea group</taxon>
        <taxon>Halobacteria</taxon>
        <taxon>Halobacteriales</taxon>
        <taxon>Haloferacaceae</taxon>
        <taxon>Halorubrum</taxon>
    </lineage>
</organism>
<comment type="caution">
    <text evidence="2">The sequence shown here is derived from an EMBL/GenBank/DDBJ whole genome shotgun (WGS) entry which is preliminary data.</text>
</comment>
<dbReference type="Proteomes" id="UP000011575">
    <property type="component" value="Unassembled WGS sequence"/>
</dbReference>
<dbReference type="InterPro" id="IPR043833">
    <property type="entry name" value="DUF5810"/>
</dbReference>
<feature type="compositionally biased region" description="Basic and acidic residues" evidence="1">
    <location>
        <begin position="1"/>
        <end position="15"/>
    </location>
</feature>
<proteinExistence type="predicted"/>
<dbReference type="STRING" id="1230454.C461_11173"/>
<dbReference type="AlphaFoldDB" id="M0P9T6"/>
<dbReference type="EMBL" id="AOJI01000026">
    <property type="protein sequence ID" value="EMA66598.1"/>
    <property type="molecule type" value="Genomic_DNA"/>
</dbReference>
<sequence>MLSRAREWTDSRTRSADSTVSSDAALRLTAVTPDMGYACPVCATPQRDGEHLAHHLAFTAMLHGDEHETWLDDHVTEWVDREPADLAAAVTPHAADAEYHEVFEDTVDRGRPDVDVETHARGGHAHGHAEGGHAGHGHAGAAGGRGGVDETGATDPETAAALREARDLTREMLSDDGAGDTDEADDGDGGTGDGTDGTSDDGDSSA</sequence>
<feature type="compositionally biased region" description="Basic and acidic residues" evidence="1">
    <location>
        <begin position="106"/>
        <end position="120"/>
    </location>
</feature>
<protein>
    <submittedName>
        <fullName evidence="2">Uncharacterized protein</fullName>
    </submittedName>
</protein>
<feature type="region of interest" description="Disordered" evidence="1">
    <location>
        <begin position="1"/>
        <end position="20"/>
    </location>
</feature>
<dbReference type="Pfam" id="PF19126">
    <property type="entry name" value="DUF5810"/>
    <property type="match status" value="1"/>
</dbReference>
<feature type="compositionally biased region" description="Gly residues" evidence="1">
    <location>
        <begin position="134"/>
        <end position="146"/>
    </location>
</feature>
<dbReference type="PATRIC" id="fig|1230454.4.peg.2249"/>
<feature type="compositionally biased region" description="Acidic residues" evidence="1">
    <location>
        <begin position="177"/>
        <end position="188"/>
    </location>
</feature>
<feature type="region of interest" description="Disordered" evidence="1">
    <location>
        <begin position="106"/>
        <end position="206"/>
    </location>
</feature>
<evidence type="ECO:0000313" key="2">
    <source>
        <dbReference type="EMBL" id="EMA66598.1"/>
    </source>
</evidence>
<evidence type="ECO:0000256" key="1">
    <source>
        <dbReference type="SAM" id="MobiDB-lite"/>
    </source>
</evidence>
<gene>
    <name evidence="2" type="ORF">C461_11173</name>
</gene>
<accession>M0P9T6</accession>